<accession>A0A940ICN9</accession>
<dbReference type="Pfam" id="PF13189">
    <property type="entry name" value="Cytidylate_kin2"/>
    <property type="match status" value="1"/>
</dbReference>
<evidence type="ECO:0000313" key="2">
    <source>
        <dbReference type="Proteomes" id="UP000727857"/>
    </source>
</evidence>
<protein>
    <submittedName>
        <fullName evidence="1">Cytidylate kinase family protein</fullName>
    </submittedName>
</protein>
<sequence length="288" mass="32784">MFIAINGQLGSGKSELCKRLEEEYGFDVFHTGKIQREYAAELGISTLELNRLCKTDKRFDKIIDSKLVEYAERVRGTDVVFDSRMAWHFVPGVFKVHLLVSPDIAADRVYGKRESVEETYSSREEAMAELVERSMLENERYQSVYGVTMNDYRNYDLILDTSLLTVKEELDIILDAAKKHEESGAYNGIFVSPVSLYPTSPYDAGDKEARVVKRGESLYIVSGHRKVREAVLRGERLMEVKLAAEEAAATDENGTVNTDREILKDWEEMCGFRYGYIPLEVRAAGMKD</sequence>
<proteinExistence type="predicted"/>
<dbReference type="Proteomes" id="UP000727857">
    <property type="component" value="Unassembled WGS sequence"/>
</dbReference>
<keyword evidence="1" id="KW-0808">Transferase</keyword>
<dbReference type="SUPFAM" id="SSF52540">
    <property type="entry name" value="P-loop containing nucleoside triphosphate hydrolases"/>
    <property type="match status" value="1"/>
</dbReference>
<keyword evidence="1" id="KW-0418">Kinase</keyword>
<dbReference type="InterPro" id="IPR027417">
    <property type="entry name" value="P-loop_NTPase"/>
</dbReference>
<name>A0A940ICN9_9FIRM</name>
<dbReference type="AlphaFoldDB" id="A0A940ICN9"/>
<dbReference type="Gene3D" id="3.40.50.300">
    <property type="entry name" value="P-loop containing nucleotide triphosphate hydrolases"/>
    <property type="match status" value="1"/>
</dbReference>
<organism evidence="1 2">
    <name type="scientific">Candidatus Stercoripulliclostridium pullicola</name>
    <dbReference type="NCBI Taxonomy" id="2840953"/>
    <lineage>
        <taxon>Bacteria</taxon>
        <taxon>Bacillati</taxon>
        <taxon>Bacillota</taxon>
        <taxon>Clostridia</taxon>
        <taxon>Eubacteriales</taxon>
        <taxon>Candidatus Stercoripulliclostridium</taxon>
    </lineage>
</organism>
<dbReference type="EMBL" id="JADINF010000038">
    <property type="protein sequence ID" value="MBO8423686.1"/>
    <property type="molecule type" value="Genomic_DNA"/>
</dbReference>
<reference evidence="1" key="1">
    <citation type="submission" date="2020-10" db="EMBL/GenBank/DDBJ databases">
        <authorList>
            <person name="Gilroy R."/>
        </authorList>
    </citation>
    <scope>NUCLEOTIDE SEQUENCE</scope>
    <source>
        <strain evidence="1">517</strain>
    </source>
</reference>
<dbReference type="GO" id="GO:0016301">
    <property type="term" value="F:kinase activity"/>
    <property type="evidence" value="ECO:0007669"/>
    <property type="project" value="UniProtKB-KW"/>
</dbReference>
<gene>
    <name evidence="1" type="ORF">IAB16_01495</name>
</gene>
<reference evidence="1" key="2">
    <citation type="journal article" date="2021" name="PeerJ">
        <title>Extensive microbial diversity within the chicken gut microbiome revealed by metagenomics and culture.</title>
        <authorList>
            <person name="Gilroy R."/>
            <person name="Ravi A."/>
            <person name="Getino M."/>
            <person name="Pursley I."/>
            <person name="Horton D.L."/>
            <person name="Alikhan N.F."/>
            <person name="Baker D."/>
            <person name="Gharbi K."/>
            <person name="Hall N."/>
            <person name="Watson M."/>
            <person name="Adriaenssens E.M."/>
            <person name="Foster-Nyarko E."/>
            <person name="Jarju S."/>
            <person name="Secka A."/>
            <person name="Antonio M."/>
            <person name="Oren A."/>
            <person name="Chaudhuri R.R."/>
            <person name="La Ragione R."/>
            <person name="Hildebrand F."/>
            <person name="Pallen M.J."/>
        </authorList>
    </citation>
    <scope>NUCLEOTIDE SEQUENCE</scope>
    <source>
        <strain evidence="1">517</strain>
    </source>
</reference>
<comment type="caution">
    <text evidence="1">The sequence shown here is derived from an EMBL/GenBank/DDBJ whole genome shotgun (WGS) entry which is preliminary data.</text>
</comment>
<evidence type="ECO:0000313" key="1">
    <source>
        <dbReference type="EMBL" id="MBO8423686.1"/>
    </source>
</evidence>